<evidence type="ECO:0000313" key="1">
    <source>
        <dbReference type="EMBL" id="MDF3303366.1"/>
    </source>
</evidence>
<organism evidence="1 2">
    <name type="scientific">Streptomyces tropicalis</name>
    <dbReference type="NCBI Taxonomy" id="3034234"/>
    <lineage>
        <taxon>Bacteria</taxon>
        <taxon>Bacillati</taxon>
        <taxon>Actinomycetota</taxon>
        <taxon>Actinomycetes</taxon>
        <taxon>Kitasatosporales</taxon>
        <taxon>Streptomycetaceae</taxon>
        <taxon>Streptomyces</taxon>
    </lineage>
</organism>
<dbReference type="RefSeq" id="WP_276112878.1">
    <property type="nucleotide sequence ID" value="NZ_JARJBB010000091.1"/>
</dbReference>
<gene>
    <name evidence="1" type="ORF">P3H78_33135</name>
</gene>
<protein>
    <submittedName>
        <fullName evidence="1">Squalene/phytoene synthase family protein</fullName>
    </submittedName>
</protein>
<dbReference type="Proteomes" id="UP001221150">
    <property type="component" value="Unassembled WGS sequence"/>
</dbReference>
<dbReference type="Pfam" id="PF00494">
    <property type="entry name" value="SQS_PSY"/>
    <property type="match status" value="1"/>
</dbReference>
<name>A0ABT6AG74_9ACTN</name>
<keyword evidence="2" id="KW-1185">Reference proteome</keyword>
<dbReference type="PANTHER" id="PTHR31480">
    <property type="entry name" value="BIFUNCTIONAL LYCOPENE CYCLASE/PHYTOENE SYNTHASE"/>
    <property type="match status" value="1"/>
</dbReference>
<dbReference type="InterPro" id="IPR002060">
    <property type="entry name" value="Squ/phyt_synthse"/>
</dbReference>
<reference evidence="1 2" key="1">
    <citation type="submission" date="2023-03" db="EMBL/GenBank/DDBJ databases">
        <title>Draft genome sequence of Streptomyces sp. K1PA1 isolated from peat swamp forest in Thailand.</title>
        <authorList>
            <person name="Klaysubun C."/>
            <person name="Duangmal K."/>
        </authorList>
    </citation>
    <scope>NUCLEOTIDE SEQUENCE [LARGE SCALE GENOMIC DNA]</scope>
    <source>
        <strain evidence="1 2">K1PA1</strain>
    </source>
</reference>
<sequence length="308" mass="33666">MPTWTRTLHGAGITDPDLQAAYGHQRALVKRFKTEEYLTVRLLLPAHLHPPVIAAVAFMHETDQRIDTGTADARQQALGEWARATREVLDGAPAASAPLQVLRDAVSRHPQLRQRVEDFLHGARHEVDYAGFDTEGELQTYIDGYSLPAFMLLACLLMPTPKDGADTGAFEDRCRDLIEAMQRVDFLDDLAEDAAQGHIGLPGKDLERHAVSVADLRTPTEAVRKQLGQLVEEQSELARRSLDAGRQLTALAPPQTRPFVTALLRVQELRLDAVSRKGGGLADGGASPSKPALLGVLARQYAAALRAR</sequence>
<accession>A0ABT6AG74</accession>
<comment type="caution">
    <text evidence="1">The sequence shown here is derived from an EMBL/GenBank/DDBJ whole genome shotgun (WGS) entry which is preliminary data.</text>
</comment>
<proteinExistence type="predicted"/>
<dbReference type="InterPro" id="IPR008949">
    <property type="entry name" value="Isoprenoid_synthase_dom_sf"/>
</dbReference>
<dbReference type="EMBL" id="JARJBB010000091">
    <property type="protein sequence ID" value="MDF3303366.1"/>
    <property type="molecule type" value="Genomic_DNA"/>
</dbReference>
<dbReference type="SUPFAM" id="SSF48576">
    <property type="entry name" value="Terpenoid synthases"/>
    <property type="match status" value="1"/>
</dbReference>
<evidence type="ECO:0000313" key="2">
    <source>
        <dbReference type="Proteomes" id="UP001221150"/>
    </source>
</evidence>
<dbReference type="Gene3D" id="1.10.600.10">
    <property type="entry name" value="Farnesyl Diphosphate Synthase"/>
    <property type="match status" value="1"/>
</dbReference>